<feature type="region of interest" description="Disordered" evidence="2">
    <location>
        <begin position="811"/>
        <end position="832"/>
    </location>
</feature>
<feature type="region of interest" description="Disordered" evidence="2">
    <location>
        <begin position="650"/>
        <end position="691"/>
    </location>
</feature>
<feature type="coiled-coil region" evidence="1">
    <location>
        <begin position="189"/>
        <end position="301"/>
    </location>
</feature>
<feature type="coiled-coil region" evidence="1">
    <location>
        <begin position="341"/>
        <end position="396"/>
    </location>
</feature>
<feature type="compositionally biased region" description="Low complexity" evidence="2">
    <location>
        <begin position="1"/>
        <end position="20"/>
    </location>
</feature>
<feature type="region of interest" description="Disordered" evidence="2">
    <location>
        <begin position="1"/>
        <end position="23"/>
    </location>
</feature>
<keyword evidence="1" id="KW-0175">Coiled coil</keyword>
<dbReference type="Proteomes" id="UP000039865">
    <property type="component" value="Unassembled WGS sequence"/>
</dbReference>
<gene>
    <name evidence="3" type="primary">Contig12081.g12921</name>
    <name evidence="3" type="ORF">STYLEM_3631</name>
</gene>
<keyword evidence="4" id="KW-1185">Reference proteome</keyword>
<dbReference type="InParanoid" id="A0A078A1I8"/>
<feature type="region of interest" description="Disordered" evidence="2">
    <location>
        <begin position="442"/>
        <end position="472"/>
    </location>
</feature>
<reference evidence="3 4" key="1">
    <citation type="submission" date="2014-06" db="EMBL/GenBank/DDBJ databases">
        <authorList>
            <person name="Swart Estienne"/>
        </authorList>
    </citation>
    <scope>NUCLEOTIDE SEQUENCE [LARGE SCALE GENOMIC DNA]</scope>
    <source>
        <strain evidence="3 4">130c</strain>
    </source>
</reference>
<evidence type="ECO:0000256" key="1">
    <source>
        <dbReference type="SAM" id="Coils"/>
    </source>
</evidence>
<feature type="compositionally biased region" description="Acidic residues" evidence="2">
    <location>
        <begin position="655"/>
        <end position="678"/>
    </location>
</feature>
<dbReference type="AlphaFoldDB" id="A0A078A1I8"/>
<organism evidence="3 4">
    <name type="scientific">Stylonychia lemnae</name>
    <name type="common">Ciliate</name>
    <dbReference type="NCBI Taxonomy" id="5949"/>
    <lineage>
        <taxon>Eukaryota</taxon>
        <taxon>Sar</taxon>
        <taxon>Alveolata</taxon>
        <taxon>Ciliophora</taxon>
        <taxon>Intramacronucleata</taxon>
        <taxon>Spirotrichea</taxon>
        <taxon>Stichotrichia</taxon>
        <taxon>Sporadotrichida</taxon>
        <taxon>Oxytrichidae</taxon>
        <taxon>Stylonychinae</taxon>
        <taxon>Stylonychia</taxon>
    </lineage>
</organism>
<name>A0A078A1I8_STYLE</name>
<proteinExistence type="predicted"/>
<dbReference type="EMBL" id="CCKQ01003528">
    <property type="protein sequence ID" value="CDW74649.1"/>
    <property type="molecule type" value="Genomic_DNA"/>
</dbReference>
<protein>
    <submittedName>
        <fullName evidence="3">Uncharacterized protein</fullName>
    </submittedName>
</protein>
<evidence type="ECO:0000313" key="4">
    <source>
        <dbReference type="Proteomes" id="UP000039865"/>
    </source>
</evidence>
<sequence>MKINSSFNSKNYYSNTTNQNPANKSINYQTIAGGVNQYLNVSTVADKRRTMSNTRGVPPQSYNFSTLQQALESPRMITSSKNQRVLKNNRSKDLVNQTIQPCYNREEFQSIAANTNFNNRYDELERALSYNILKTHKTIQQVEKECEIRILQEKQRFKDKENDNKMKIKQLVSKIESEKDKRLFDLTNYTELKKKNLELRKRISELIFENNQVQNQNQQLLQQVQGQQRNQEQFQSQYQQMQQQLSQIQQKMTKKILKRETKIDEMTDQNAKEVRKLQKELQILQQQNKEIEFELYSYKKQGQVSMQDQTIYEERIKQLLLDLETQSKKYINEVNGLHDYYRQFVNRSSELEEKIRIYQQDCESAVSNEREIRKENVRVKLQIDELIKKVKILQKQQQEQPSPQQCKKCINFQTINYSQKQKRPEIIQQKQEPDEVSEVINQKNHKKANNQQDSQSPKPEYKRRREASSQQDQQILQRLVDKIQHDSALYNGHIRRKFSLQNILFKGNKLISKNQMMDELQDYDNLIKAMGALFYASKRAQDQIPCIFQAWKEFSFEQRAGKIRNLLSESQIHQPKQGNNNQMSGTQQHLNDLGSQGMTIQYDNNQSEDYYEDNEDFNAAEEEEFMKIQDSNQSYSILPANNLKAEHLGNNSQYEDGEDEDISIDDDEDDVQEQNEDEEKQKQRWDFNEDDPEVQNAKLLEKYAQMQGANMQEMMGGSMQDEENDQQMIFVDEDGREIDHQTVMMMMGQEGLIQGEDGKLYYEGYEEDDDAQQVEELEDEVYQDIITADDYINDDEEEKAKLIQEKQRKKEKILYQPSTSNEGSAQRKAGKKVQQLAYYEEMDEDGNLYLYEKR</sequence>
<evidence type="ECO:0000313" key="3">
    <source>
        <dbReference type="EMBL" id="CDW74649.1"/>
    </source>
</evidence>
<evidence type="ECO:0000256" key="2">
    <source>
        <dbReference type="SAM" id="MobiDB-lite"/>
    </source>
</evidence>
<accession>A0A078A1I8</accession>